<comment type="caution">
    <text evidence="2">The sequence shown here is derived from an EMBL/GenBank/DDBJ whole genome shotgun (WGS) entry which is preliminary data.</text>
</comment>
<gene>
    <name evidence="2" type="ORF">RCL2_000924300</name>
</gene>
<feature type="transmembrane region" description="Helical" evidence="1">
    <location>
        <begin position="12"/>
        <end position="31"/>
    </location>
</feature>
<protein>
    <submittedName>
        <fullName evidence="2">DUF1294 domain-containing protein</fullName>
    </submittedName>
</protein>
<feature type="transmembrane region" description="Helical" evidence="1">
    <location>
        <begin position="86"/>
        <end position="105"/>
    </location>
</feature>
<keyword evidence="1" id="KW-1133">Transmembrane helix</keyword>
<keyword evidence="1" id="KW-0472">Membrane</keyword>
<dbReference type="Proteomes" id="UP000615446">
    <property type="component" value="Unassembled WGS sequence"/>
</dbReference>
<dbReference type="AlphaFoldDB" id="A0A8H3QJV1"/>
<evidence type="ECO:0000313" key="3">
    <source>
        <dbReference type="Proteomes" id="UP000615446"/>
    </source>
</evidence>
<dbReference type="EMBL" id="BLAL01000059">
    <property type="protein sequence ID" value="GES82011.1"/>
    <property type="molecule type" value="Genomic_DNA"/>
</dbReference>
<sequence>MARTNILPTFRVILTCWLGFQVLKATTLLHFIGKRHGYYDSKVAFVIGVQTIAPPIVVINVVTWFVFWFDKQQSKLHNWRTPERELLWWLWTTGVFGGWLSMFVCRHKIRKQKIPPFYVIPIRPMRHVWLIPIVPIGNTYFCSTSHTHRFILSQLCHMINFNLPNANCYHIKKGVIGTKIPDEISKF</sequence>
<accession>A0A8H3QJV1</accession>
<dbReference type="OrthoDB" id="10259680at2759"/>
<feature type="transmembrane region" description="Helical" evidence="1">
    <location>
        <begin position="43"/>
        <end position="66"/>
    </location>
</feature>
<organism evidence="2 3">
    <name type="scientific">Rhizophagus clarus</name>
    <dbReference type="NCBI Taxonomy" id="94130"/>
    <lineage>
        <taxon>Eukaryota</taxon>
        <taxon>Fungi</taxon>
        <taxon>Fungi incertae sedis</taxon>
        <taxon>Mucoromycota</taxon>
        <taxon>Glomeromycotina</taxon>
        <taxon>Glomeromycetes</taxon>
        <taxon>Glomerales</taxon>
        <taxon>Glomeraceae</taxon>
        <taxon>Rhizophagus</taxon>
    </lineage>
</organism>
<keyword evidence="1" id="KW-0812">Transmembrane</keyword>
<dbReference type="InterPro" id="IPR010718">
    <property type="entry name" value="DUF1294"/>
</dbReference>
<reference evidence="2" key="1">
    <citation type="submission" date="2019-10" db="EMBL/GenBank/DDBJ databases">
        <title>Conservation and host-specific expression of non-tandemly repeated heterogenous ribosome RNA gene in arbuscular mycorrhizal fungi.</title>
        <authorList>
            <person name="Maeda T."/>
            <person name="Kobayashi Y."/>
            <person name="Nakagawa T."/>
            <person name="Ezawa T."/>
            <person name="Yamaguchi K."/>
            <person name="Bino T."/>
            <person name="Nishimoto Y."/>
            <person name="Shigenobu S."/>
            <person name="Kawaguchi M."/>
        </authorList>
    </citation>
    <scope>NUCLEOTIDE SEQUENCE</scope>
    <source>
        <strain evidence="2">HR1</strain>
    </source>
</reference>
<evidence type="ECO:0000313" key="2">
    <source>
        <dbReference type="EMBL" id="GES82011.1"/>
    </source>
</evidence>
<proteinExistence type="predicted"/>
<name>A0A8H3QJV1_9GLOM</name>
<dbReference type="Pfam" id="PF06961">
    <property type="entry name" value="DUF1294"/>
    <property type="match status" value="1"/>
</dbReference>
<evidence type="ECO:0000256" key="1">
    <source>
        <dbReference type="SAM" id="Phobius"/>
    </source>
</evidence>